<protein>
    <submittedName>
        <fullName evidence="1">Uncharacterized protein</fullName>
    </submittedName>
</protein>
<accession>A0A1C3UQ81</accession>
<dbReference type="AlphaFoldDB" id="A0A1C3UQ81"/>
<evidence type="ECO:0000313" key="2">
    <source>
        <dbReference type="Proteomes" id="UP000199205"/>
    </source>
</evidence>
<reference evidence="1 2" key="1">
    <citation type="submission" date="2016-08" db="EMBL/GenBank/DDBJ databases">
        <authorList>
            <person name="Seilhamer J.J."/>
        </authorList>
    </citation>
    <scope>NUCLEOTIDE SEQUENCE [LARGE SCALE GENOMIC DNA]</scope>
    <source>
        <strain evidence="1 2">P1-7</strain>
    </source>
</reference>
<organism evidence="1 2">
    <name type="scientific">Rhizobium lusitanum</name>
    <dbReference type="NCBI Taxonomy" id="293958"/>
    <lineage>
        <taxon>Bacteria</taxon>
        <taxon>Pseudomonadati</taxon>
        <taxon>Pseudomonadota</taxon>
        <taxon>Alphaproteobacteria</taxon>
        <taxon>Hyphomicrobiales</taxon>
        <taxon>Rhizobiaceae</taxon>
        <taxon>Rhizobium/Agrobacterium group</taxon>
        <taxon>Rhizobium</taxon>
    </lineage>
</organism>
<dbReference type="EMBL" id="FMAF01000003">
    <property type="protein sequence ID" value="SCB17612.1"/>
    <property type="molecule type" value="Genomic_DNA"/>
</dbReference>
<gene>
    <name evidence="1" type="ORF">GA0061101_103145</name>
</gene>
<name>A0A1C3UQ81_9HYPH</name>
<dbReference type="Proteomes" id="UP000199205">
    <property type="component" value="Unassembled WGS sequence"/>
</dbReference>
<proteinExistence type="predicted"/>
<evidence type="ECO:0000313" key="1">
    <source>
        <dbReference type="EMBL" id="SCB17612.1"/>
    </source>
</evidence>
<sequence>MGMRTLSGRVFRAGFNRQIIAGNISARTHDDYALTDNSARDLAVQNEISVIHDISIYLAGNYGISPGFNDQSAEQFS</sequence>